<organism evidence="3 4">
    <name type="scientific">Nonomuraea angiospora</name>
    <dbReference type="NCBI Taxonomy" id="46172"/>
    <lineage>
        <taxon>Bacteria</taxon>
        <taxon>Bacillati</taxon>
        <taxon>Actinomycetota</taxon>
        <taxon>Actinomycetes</taxon>
        <taxon>Streptosporangiales</taxon>
        <taxon>Streptosporangiaceae</taxon>
        <taxon>Nonomuraea</taxon>
    </lineage>
</organism>
<gene>
    <name evidence="3" type="ORF">H4W80_010555</name>
</gene>
<dbReference type="EMBL" id="JADBEK010000001">
    <property type="protein sequence ID" value="MBE1592297.1"/>
    <property type="molecule type" value="Genomic_DNA"/>
</dbReference>
<protein>
    <recommendedName>
        <fullName evidence="2">Peptidase S9 prolyl oligopeptidase catalytic domain-containing protein</fullName>
    </recommendedName>
</protein>
<dbReference type="PANTHER" id="PTHR42776">
    <property type="entry name" value="SERINE PEPTIDASE S9 FAMILY MEMBER"/>
    <property type="match status" value="1"/>
</dbReference>
<reference evidence="3 4" key="1">
    <citation type="submission" date="2020-10" db="EMBL/GenBank/DDBJ databases">
        <title>Sequencing the genomes of 1000 actinobacteria strains.</title>
        <authorList>
            <person name="Klenk H.-P."/>
        </authorList>
    </citation>
    <scope>NUCLEOTIDE SEQUENCE [LARGE SCALE GENOMIC DNA]</scope>
    <source>
        <strain evidence="3 4">DSM 43173</strain>
    </source>
</reference>
<evidence type="ECO:0000259" key="2">
    <source>
        <dbReference type="Pfam" id="PF00326"/>
    </source>
</evidence>
<dbReference type="Gene3D" id="3.90.180.10">
    <property type="entry name" value="Medium-chain alcohol dehydrogenases, catalytic domain"/>
    <property type="match status" value="1"/>
</dbReference>
<evidence type="ECO:0000256" key="1">
    <source>
        <dbReference type="ARBA" id="ARBA00022801"/>
    </source>
</evidence>
<dbReference type="RefSeq" id="WP_225964148.1">
    <property type="nucleotide sequence ID" value="NZ_JADBEK010000001.1"/>
</dbReference>
<sequence>MAPHTAEIAVLNLARHEFRYLTDTRPPALHVIDPVAPELITYPARDGRDVHALLYRPDGPGPHPVLLSIHGGPESQERPLYARSGLYQHLLHQGIAILALNFAGSTGYGAAHQKLIYCDWGGIDLDDLDHAVQYLHALDWTDPNRLSHATTDPATLRAAGYDAVFDTFGAFVIDAVADGGRYASIATQAGPVPDLSHRRVKTTVSQVREDGRGLAGLAAAIDGGRLKIRLGAQYPVHNAKAAHEHFQRGRLTGKIALIF</sequence>
<dbReference type="Pfam" id="PF13602">
    <property type="entry name" value="ADH_zinc_N_2"/>
    <property type="match status" value="1"/>
</dbReference>
<dbReference type="InterPro" id="IPR001375">
    <property type="entry name" value="Peptidase_S9_cat"/>
</dbReference>
<comment type="caution">
    <text evidence="3">The sequence shown here is derived from an EMBL/GenBank/DDBJ whole genome shotgun (WGS) entry which is preliminary data.</text>
</comment>
<evidence type="ECO:0000313" key="4">
    <source>
        <dbReference type="Proteomes" id="UP000633509"/>
    </source>
</evidence>
<name>A0ABR9MHC7_9ACTN</name>
<dbReference type="InterPro" id="IPR029058">
    <property type="entry name" value="AB_hydrolase_fold"/>
</dbReference>
<dbReference type="Gene3D" id="3.40.50.1820">
    <property type="entry name" value="alpha/beta hydrolase"/>
    <property type="match status" value="1"/>
</dbReference>
<accession>A0ABR9MHC7</accession>
<dbReference type="SUPFAM" id="SSF53474">
    <property type="entry name" value="alpha/beta-Hydrolases"/>
    <property type="match status" value="1"/>
</dbReference>
<proteinExistence type="predicted"/>
<keyword evidence="4" id="KW-1185">Reference proteome</keyword>
<keyword evidence="1" id="KW-0378">Hydrolase</keyword>
<dbReference type="Proteomes" id="UP000633509">
    <property type="component" value="Unassembled WGS sequence"/>
</dbReference>
<dbReference type="PANTHER" id="PTHR42776:SF27">
    <property type="entry name" value="DIPEPTIDYL PEPTIDASE FAMILY MEMBER 6"/>
    <property type="match status" value="1"/>
</dbReference>
<dbReference type="Pfam" id="PF00326">
    <property type="entry name" value="Peptidase_S9"/>
    <property type="match status" value="1"/>
</dbReference>
<feature type="domain" description="Peptidase S9 prolyl oligopeptidase catalytic" evidence="2">
    <location>
        <begin position="89"/>
        <end position="146"/>
    </location>
</feature>
<evidence type="ECO:0000313" key="3">
    <source>
        <dbReference type="EMBL" id="MBE1592297.1"/>
    </source>
</evidence>